<dbReference type="Pfam" id="PF00496">
    <property type="entry name" value="SBP_bac_5"/>
    <property type="match status" value="1"/>
</dbReference>
<dbReference type="InterPro" id="IPR039424">
    <property type="entry name" value="SBP_5"/>
</dbReference>
<dbReference type="Proteomes" id="UP001500618">
    <property type="component" value="Unassembled WGS sequence"/>
</dbReference>
<comment type="caution">
    <text evidence="3">The sequence shown here is derived from an EMBL/GenBank/DDBJ whole genome shotgun (WGS) entry which is preliminary data.</text>
</comment>
<evidence type="ECO:0000256" key="1">
    <source>
        <dbReference type="SAM" id="MobiDB-lite"/>
    </source>
</evidence>
<accession>A0ABN2I5B1</accession>
<sequence length="580" mass="62922">MIHIPTGRGRRRRARKEWDMSDRKRVLRGVALASAAALALSACGTPDSGGDAGNGKEHRGGTLNVLIQSDFEHIDPQRTYTAAGESFDRLIAPALTAYKNAPGKAGAEITGDSATDTGSHNADNTVWTFTLRDGLKWQDGKAVTCDDFKYGVERSFSDLITDGADYQKQYLVGGDSYKGIYLDPAGLPSIICSGNKIAFHLNKSINDFNYTVTLPTFSAVRKDKDTKEKYDNNVFSYGPYQIDSYVRSKSIDLSRNKFWDQAKDPVRKNLPDKWAFAIGADETVITDRMLHDQGPDQSTITLGANISPQQVAQVQADPKLKSRLLSGPDGFTYYLSINNSKIKDVNCRRAYTYAIDKTTYLTALGGPAVGELATSIIAPNLPAHRDSIDVYGLQKMPQGDPNKAKQLLAQSPTCPRTITFDYRTGNTADDKAAAAIVAGMARAGITVKLNPIARNVYIATVGKPAAQHDMAINSWIADWPSGSAVISQLFDGRIISASGNPNRSQLNDSAINAGIDAAYKEPDNAKAQMMWGDLDEKVQQDAAVIPLRFTKAYVLYGSKVTGAFLDPVYSDADLCNVGVS</sequence>
<keyword evidence="4" id="KW-1185">Reference proteome</keyword>
<feature type="region of interest" description="Disordered" evidence="1">
    <location>
        <begin position="1"/>
        <end position="20"/>
    </location>
</feature>
<evidence type="ECO:0000313" key="3">
    <source>
        <dbReference type="EMBL" id="GAA1698821.1"/>
    </source>
</evidence>
<dbReference type="CDD" id="cd08506">
    <property type="entry name" value="PBP2_clavulanate_OppA2"/>
    <property type="match status" value="1"/>
</dbReference>
<organism evidence="3 4">
    <name type="scientific">Fodinicola feengrottensis</name>
    <dbReference type="NCBI Taxonomy" id="435914"/>
    <lineage>
        <taxon>Bacteria</taxon>
        <taxon>Bacillati</taxon>
        <taxon>Actinomycetota</taxon>
        <taxon>Actinomycetes</taxon>
        <taxon>Mycobacteriales</taxon>
        <taxon>Fodinicola</taxon>
    </lineage>
</organism>
<dbReference type="EMBL" id="BAAANY010000021">
    <property type="protein sequence ID" value="GAA1698821.1"/>
    <property type="molecule type" value="Genomic_DNA"/>
</dbReference>
<dbReference type="InterPro" id="IPR000914">
    <property type="entry name" value="SBP_5_dom"/>
</dbReference>
<protein>
    <submittedName>
        <fullName evidence="3">ABC transporter substrate-binding protein</fullName>
    </submittedName>
</protein>
<dbReference type="InterPro" id="IPR030678">
    <property type="entry name" value="Peptide/Ni-bd"/>
</dbReference>
<proteinExistence type="predicted"/>
<evidence type="ECO:0000259" key="2">
    <source>
        <dbReference type="Pfam" id="PF00496"/>
    </source>
</evidence>
<gene>
    <name evidence="3" type="ORF">GCM10009765_55300</name>
</gene>
<dbReference type="PANTHER" id="PTHR30290:SF83">
    <property type="entry name" value="ABC TRANSPORTER SUBSTRATE-BINDING PROTEIN"/>
    <property type="match status" value="1"/>
</dbReference>
<dbReference type="PIRSF" id="PIRSF002741">
    <property type="entry name" value="MppA"/>
    <property type="match status" value="1"/>
</dbReference>
<dbReference type="Gene3D" id="3.40.190.10">
    <property type="entry name" value="Periplasmic binding protein-like II"/>
    <property type="match status" value="1"/>
</dbReference>
<feature type="domain" description="Solute-binding protein family 5" evidence="2">
    <location>
        <begin position="109"/>
        <end position="492"/>
    </location>
</feature>
<reference evidence="3 4" key="1">
    <citation type="journal article" date="2019" name="Int. J. Syst. Evol. Microbiol.">
        <title>The Global Catalogue of Microorganisms (GCM) 10K type strain sequencing project: providing services to taxonomists for standard genome sequencing and annotation.</title>
        <authorList>
            <consortium name="The Broad Institute Genomics Platform"/>
            <consortium name="The Broad Institute Genome Sequencing Center for Infectious Disease"/>
            <person name="Wu L."/>
            <person name="Ma J."/>
        </authorList>
    </citation>
    <scope>NUCLEOTIDE SEQUENCE [LARGE SCALE GENOMIC DNA]</scope>
    <source>
        <strain evidence="3 4">JCM 14718</strain>
    </source>
</reference>
<dbReference type="PANTHER" id="PTHR30290">
    <property type="entry name" value="PERIPLASMIC BINDING COMPONENT OF ABC TRANSPORTER"/>
    <property type="match status" value="1"/>
</dbReference>
<evidence type="ECO:0000313" key="4">
    <source>
        <dbReference type="Proteomes" id="UP001500618"/>
    </source>
</evidence>
<name>A0ABN2I5B1_9ACTN</name>
<dbReference type="SUPFAM" id="SSF53850">
    <property type="entry name" value="Periplasmic binding protein-like II"/>
    <property type="match status" value="1"/>
</dbReference>
<dbReference type="Gene3D" id="3.10.105.10">
    <property type="entry name" value="Dipeptide-binding Protein, Domain 3"/>
    <property type="match status" value="1"/>
</dbReference>